<evidence type="ECO:0000313" key="2">
    <source>
        <dbReference type="EMBL" id="PSR80239.1"/>
    </source>
</evidence>
<feature type="compositionally biased region" description="Basic and acidic residues" evidence="1">
    <location>
        <begin position="16"/>
        <end position="37"/>
    </location>
</feature>
<organism evidence="2 3">
    <name type="scientific">Hermanssonia centrifuga</name>
    <dbReference type="NCBI Taxonomy" id="98765"/>
    <lineage>
        <taxon>Eukaryota</taxon>
        <taxon>Fungi</taxon>
        <taxon>Dikarya</taxon>
        <taxon>Basidiomycota</taxon>
        <taxon>Agaricomycotina</taxon>
        <taxon>Agaricomycetes</taxon>
        <taxon>Polyporales</taxon>
        <taxon>Meruliaceae</taxon>
        <taxon>Hermanssonia</taxon>
    </lineage>
</organism>
<dbReference type="AlphaFoldDB" id="A0A2R6NYH2"/>
<reference evidence="2 3" key="1">
    <citation type="submission" date="2018-02" db="EMBL/GenBank/DDBJ databases">
        <title>Genome sequence of the basidiomycete white-rot fungus Phlebia centrifuga.</title>
        <authorList>
            <person name="Granchi Z."/>
            <person name="Peng M."/>
            <person name="de Vries R.P."/>
            <person name="Hilden K."/>
            <person name="Makela M.R."/>
            <person name="Grigoriev I."/>
            <person name="Riley R."/>
        </authorList>
    </citation>
    <scope>NUCLEOTIDE SEQUENCE [LARGE SCALE GENOMIC DNA]</scope>
    <source>
        <strain evidence="2 3">FBCC195</strain>
    </source>
</reference>
<dbReference type="EMBL" id="MLYV02000661">
    <property type="protein sequence ID" value="PSR80239.1"/>
    <property type="molecule type" value="Genomic_DNA"/>
</dbReference>
<comment type="caution">
    <text evidence="2">The sequence shown here is derived from an EMBL/GenBank/DDBJ whole genome shotgun (WGS) entry which is preliminary data.</text>
</comment>
<sequence>MADAHKNIKKSVAAHGRSDGDTSRRDLGKRREIVPAQDKVAEKTKTQRTAFLESQELMTDAIEAMHVEYPEIFVGYDMENYVRQGFELLHENGVEAMTEAEAGSSTLPTWEAISLDLTGL</sequence>
<name>A0A2R6NYH2_9APHY</name>
<protein>
    <submittedName>
        <fullName evidence="2">Uncharacterized protein</fullName>
    </submittedName>
</protein>
<accession>A0A2R6NYH2</accession>
<proteinExistence type="predicted"/>
<evidence type="ECO:0000313" key="3">
    <source>
        <dbReference type="Proteomes" id="UP000186601"/>
    </source>
</evidence>
<evidence type="ECO:0000256" key="1">
    <source>
        <dbReference type="SAM" id="MobiDB-lite"/>
    </source>
</evidence>
<gene>
    <name evidence="2" type="ORF">PHLCEN_2v6788</name>
</gene>
<feature type="region of interest" description="Disordered" evidence="1">
    <location>
        <begin position="1"/>
        <end position="37"/>
    </location>
</feature>
<dbReference type="Proteomes" id="UP000186601">
    <property type="component" value="Unassembled WGS sequence"/>
</dbReference>
<keyword evidence="3" id="KW-1185">Reference proteome</keyword>